<organism evidence="2 3">
    <name type="scientific">Helianthus annuus</name>
    <name type="common">Common sunflower</name>
    <dbReference type="NCBI Taxonomy" id="4232"/>
    <lineage>
        <taxon>Eukaryota</taxon>
        <taxon>Viridiplantae</taxon>
        <taxon>Streptophyta</taxon>
        <taxon>Embryophyta</taxon>
        <taxon>Tracheophyta</taxon>
        <taxon>Spermatophyta</taxon>
        <taxon>Magnoliopsida</taxon>
        <taxon>eudicotyledons</taxon>
        <taxon>Gunneridae</taxon>
        <taxon>Pentapetalae</taxon>
        <taxon>asterids</taxon>
        <taxon>campanulids</taxon>
        <taxon>Asterales</taxon>
        <taxon>Asteraceae</taxon>
        <taxon>Asteroideae</taxon>
        <taxon>Heliantheae alliance</taxon>
        <taxon>Heliantheae</taxon>
        <taxon>Helianthus</taxon>
    </lineage>
</organism>
<dbReference type="Proteomes" id="UP000215914">
    <property type="component" value="Unassembled WGS sequence"/>
</dbReference>
<comment type="caution">
    <text evidence="2">The sequence shown here is derived from an EMBL/GenBank/DDBJ whole genome shotgun (WGS) entry which is preliminary data.</text>
</comment>
<feature type="repeat" description="TPR" evidence="1">
    <location>
        <begin position="3"/>
        <end position="36"/>
    </location>
</feature>
<keyword evidence="1" id="KW-0802">TPR repeat</keyword>
<dbReference type="InterPro" id="IPR011990">
    <property type="entry name" value="TPR-like_helical_dom_sf"/>
</dbReference>
<dbReference type="Gramene" id="mRNA:HanXRQr2_Chr17g0804881">
    <property type="protein sequence ID" value="mRNA:HanXRQr2_Chr17g0804881"/>
    <property type="gene ID" value="HanXRQr2_Chr17g0804881"/>
</dbReference>
<evidence type="ECO:0000313" key="2">
    <source>
        <dbReference type="EMBL" id="KAF5755623.1"/>
    </source>
</evidence>
<keyword evidence="3" id="KW-1185">Reference proteome</keyword>
<gene>
    <name evidence="2" type="ORF">HanXRQr2_Chr17g0804881</name>
</gene>
<sequence>MWESTMVNLAHALRKLKGYDEAVTYYEKALELSTRNLSTHVGFTRITCRIIIRMQLHTITRHFGIIQMTSSAQKC</sequence>
<dbReference type="Gene3D" id="1.25.40.10">
    <property type="entry name" value="Tetratricopeptide repeat domain"/>
    <property type="match status" value="1"/>
</dbReference>
<accession>A0A9K3GUT1</accession>
<reference evidence="2" key="2">
    <citation type="submission" date="2020-06" db="EMBL/GenBank/DDBJ databases">
        <title>Helianthus annuus Genome sequencing and assembly Release 2.</title>
        <authorList>
            <person name="Gouzy J."/>
            <person name="Langlade N."/>
            <person name="Munos S."/>
        </authorList>
    </citation>
    <scope>NUCLEOTIDE SEQUENCE</scope>
    <source>
        <tissue evidence="2">Leaves</tissue>
    </source>
</reference>
<evidence type="ECO:0000313" key="3">
    <source>
        <dbReference type="Proteomes" id="UP000215914"/>
    </source>
</evidence>
<dbReference type="InterPro" id="IPR019734">
    <property type="entry name" value="TPR_rpt"/>
</dbReference>
<dbReference type="OrthoDB" id="10006270at2759"/>
<dbReference type="PROSITE" id="PS50005">
    <property type="entry name" value="TPR"/>
    <property type="match status" value="1"/>
</dbReference>
<reference evidence="2" key="1">
    <citation type="journal article" date="2017" name="Nature">
        <title>The sunflower genome provides insights into oil metabolism, flowering and Asterid evolution.</title>
        <authorList>
            <person name="Badouin H."/>
            <person name="Gouzy J."/>
            <person name="Grassa C.J."/>
            <person name="Murat F."/>
            <person name="Staton S.E."/>
            <person name="Cottret L."/>
            <person name="Lelandais-Briere C."/>
            <person name="Owens G.L."/>
            <person name="Carrere S."/>
            <person name="Mayjonade B."/>
            <person name="Legrand L."/>
            <person name="Gill N."/>
            <person name="Kane N.C."/>
            <person name="Bowers J.E."/>
            <person name="Hubner S."/>
            <person name="Bellec A."/>
            <person name="Berard A."/>
            <person name="Berges H."/>
            <person name="Blanchet N."/>
            <person name="Boniface M.C."/>
            <person name="Brunel D."/>
            <person name="Catrice O."/>
            <person name="Chaidir N."/>
            <person name="Claudel C."/>
            <person name="Donnadieu C."/>
            <person name="Faraut T."/>
            <person name="Fievet G."/>
            <person name="Helmstetter N."/>
            <person name="King M."/>
            <person name="Knapp S.J."/>
            <person name="Lai Z."/>
            <person name="Le Paslier M.C."/>
            <person name="Lippi Y."/>
            <person name="Lorenzon L."/>
            <person name="Mandel J.R."/>
            <person name="Marage G."/>
            <person name="Marchand G."/>
            <person name="Marquand E."/>
            <person name="Bret-Mestries E."/>
            <person name="Morien E."/>
            <person name="Nambeesan S."/>
            <person name="Nguyen T."/>
            <person name="Pegot-Espagnet P."/>
            <person name="Pouilly N."/>
            <person name="Raftis F."/>
            <person name="Sallet E."/>
            <person name="Schiex T."/>
            <person name="Thomas J."/>
            <person name="Vandecasteele C."/>
            <person name="Vares D."/>
            <person name="Vear F."/>
            <person name="Vautrin S."/>
            <person name="Crespi M."/>
            <person name="Mangin B."/>
            <person name="Burke J.M."/>
            <person name="Salse J."/>
            <person name="Munos S."/>
            <person name="Vincourt P."/>
            <person name="Rieseberg L.H."/>
            <person name="Langlade N.B."/>
        </authorList>
    </citation>
    <scope>NUCLEOTIDE SEQUENCE</scope>
    <source>
        <tissue evidence="2">Leaves</tissue>
    </source>
</reference>
<dbReference type="SUPFAM" id="SSF48452">
    <property type="entry name" value="TPR-like"/>
    <property type="match status" value="1"/>
</dbReference>
<proteinExistence type="predicted"/>
<evidence type="ECO:0000256" key="1">
    <source>
        <dbReference type="PROSITE-ProRule" id="PRU00339"/>
    </source>
</evidence>
<protein>
    <submittedName>
        <fullName evidence="2">43kDa postsynaptic protein</fullName>
    </submittedName>
</protein>
<dbReference type="Pfam" id="PF13374">
    <property type="entry name" value="TPR_10"/>
    <property type="match status" value="1"/>
</dbReference>
<dbReference type="SMART" id="SM00028">
    <property type="entry name" value="TPR"/>
    <property type="match status" value="1"/>
</dbReference>
<name>A0A9K3GUT1_HELAN</name>
<dbReference type="EMBL" id="MNCJ02000332">
    <property type="protein sequence ID" value="KAF5755623.1"/>
    <property type="molecule type" value="Genomic_DNA"/>
</dbReference>
<dbReference type="AlphaFoldDB" id="A0A9K3GUT1"/>